<dbReference type="InterPro" id="IPR011110">
    <property type="entry name" value="Reg_prop"/>
</dbReference>
<feature type="compositionally biased region" description="Basic and acidic residues" evidence="4">
    <location>
        <begin position="674"/>
        <end position="685"/>
    </location>
</feature>
<keyword evidence="2" id="KW-0238">DNA-binding</keyword>
<dbReference type="Proteomes" id="UP000297031">
    <property type="component" value="Chromosome"/>
</dbReference>
<dbReference type="Pfam" id="PF12833">
    <property type="entry name" value="HTH_18"/>
    <property type="match status" value="1"/>
</dbReference>
<dbReference type="OrthoDB" id="1522078at2"/>
<keyword evidence="3" id="KW-0804">Transcription</keyword>
<evidence type="ECO:0000256" key="3">
    <source>
        <dbReference type="ARBA" id="ARBA00023163"/>
    </source>
</evidence>
<keyword evidence="5" id="KW-1133">Transmembrane helix</keyword>
<keyword evidence="5" id="KW-0472">Membrane</keyword>
<dbReference type="SUPFAM" id="SSF46689">
    <property type="entry name" value="Homeodomain-like"/>
    <property type="match status" value="1"/>
</dbReference>
<dbReference type="GO" id="GO:0003700">
    <property type="term" value="F:DNA-binding transcription factor activity"/>
    <property type="evidence" value="ECO:0007669"/>
    <property type="project" value="InterPro"/>
</dbReference>
<dbReference type="Gene3D" id="1.10.10.60">
    <property type="entry name" value="Homeodomain-like"/>
    <property type="match status" value="1"/>
</dbReference>
<dbReference type="PANTHER" id="PTHR43280:SF2">
    <property type="entry name" value="HTH-TYPE TRANSCRIPTIONAL REGULATOR EXSA"/>
    <property type="match status" value="1"/>
</dbReference>
<dbReference type="Gene3D" id="2.60.40.10">
    <property type="entry name" value="Immunoglobulins"/>
    <property type="match status" value="1"/>
</dbReference>
<evidence type="ECO:0000313" key="8">
    <source>
        <dbReference type="Proteomes" id="UP000297031"/>
    </source>
</evidence>
<reference evidence="7 8" key="1">
    <citation type="submission" date="2019-02" db="EMBL/GenBank/DDBJ databases">
        <title>Isolation and identification of novel species under the genus Muribaculum.</title>
        <authorList>
            <person name="Miyake S."/>
            <person name="Ding Y."/>
            <person name="Low A."/>
            <person name="Soh M."/>
            <person name="Seedorf H."/>
        </authorList>
    </citation>
    <scope>NUCLEOTIDE SEQUENCE [LARGE SCALE GENOMIC DNA]</scope>
    <source>
        <strain evidence="7 8">TLL-A4</strain>
    </source>
</reference>
<evidence type="ECO:0000256" key="2">
    <source>
        <dbReference type="ARBA" id="ARBA00023125"/>
    </source>
</evidence>
<name>A0A4P7VRB2_9BACT</name>
<dbReference type="PROSITE" id="PS01124">
    <property type="entry name" value="HTH_ARAC_FAMILY_2"/>
    <property type="match status" value="1"/>
</dbReference>
<dbReference type="InterPro" id="IPR013783">
    <property type="entry name" value="Ig-like_fold"/>
</dbReference>
<evidence type="ECO:0000256" key="4">
    <source>
        <dbReference type="SAM" id="MobiDB-lite"/>
    </source>
</evidence>
<sequence>MKRYHRLIAAIITLLAVIVTSSASIRVDGLVFTRIGTRDGLSDNEVLHLLQLHDGRMAVTTSGNVNIYNGGGFDYVHYVDSSMYRLADYDGAYHVYAGRDNRLWIKERHNMQCLDVNRMGYVNDLEGMFTTMKPSGGRVNDLFLDRRSDIWLVDSAGLWDVERQRHLPLVKDSGNLQDLEVTGDTVMLFYSTGLVRGLDRNTSATLFESRAYGDDIAGKFRGSSLVRYFPDGKIYQIRTNFGNSILLQFDPRTLSWRQIMRTPYILHTLAMTPHGDLLITSQGGLWHVDRHSLEPRLIEGIKTPDGPIKTDNFNTIFIDNHGGVWIGTYHSGLLYSHPLRFRMHSSEERSEMLPTTFSFGERHGTALRINDTITDSRGWLWSATSDGLKVTRNTGDSVILYTENGLVNNNVKSLVEAADGTMWTGTAYGISSVRPESDGGFTVRSFDINDGALSDEYIQQRALRLDNGFLVFQGQNGWTVFHPDSMSVEPDTFNPVFTRLTANNRRIDIYPGATVTLPFHDNNLSLDIASLNYARPMMTTFKVRILTDIDNDAPWTVYSASDDNGIVDRNGFMHLKFMNQPPGRYTVQVAAATDASTLDDAPVNSLQFVITPPWWFTRGAIIVYILVAIALIVASFAIYQHITRNRLKRKHREEMLLMRIHNLIERCDSYERGQADRAADDKPEPDPECSVTGSEEAEPAISPQDREFIAKAINLVEANIGERGFSVKQLSEKLCMERTGLYKKMTFLLDKSPSSFIRSIRLNHAAAMVKEGRLTMAEIADRTGFSSTSHMSRCFVEEYGCKPSEYAQRAARNQQ</sequence>
<evidence type="ECO:0000256" key="1">
    <source>
        <dbReference type="ARBA" id="ARBA00023015"/>
    </source>
</evidence>
<dbReference type="Gene3D" id="2.130.10.10">
    <property type="entry name" value="YVTN repeat-like/Quinoprotein amine dehydrogenase"/>
    <property type="match status" value="2"/>
</dbReference>
<organism evidence="7 8">
    <name type="scientific">Muribaculum gordoncarteri</name>
    <dbReference type="NCBI Taxonomy" id="2530390"/>
    <lineage>
        <taxon>Bacteria</taxon>
        <taxon>Pseudomonadati</taxon>
        <taxon>Bacteroidota</taxon>
        <taxon>Bacteroidia</taxon>
        <taxon>Bacteroidales</taxon>
        <taxon>Muribaculaceae</taxon>
        <taxon>Muribaculum</taxon>
    </lineage>
</organism>
<evidence type="ECO:0000256" key="5">
    <source>
        <dbReference type="SAM" id="Phobius"/>
    </source>
</evidence>
<dbReference type="SMART" id="SM00342">
    <property type="entry name" value="HTH_ARAC"/>
    <property type="match status" value="1"/>
</dbReference>
<gene>
    <name evidence="7" type="ORF">E7746_13750</name>
</gene>
<feature type="domain" description="HTH araC/xylS-type" evidence="6">
    <location>
        <begin position="710"/>
        <end position="809"/>
    </location>
</feature>
<feature type="region of interest" description="Disordered" evidence="4">
    <location>
        <begin position="674"/>
        <end position="700"/>
    </location>
</feature>
<proteinExistence type="predicted"/>
<dbReference type="AlphaFoldDB" id="A0A4P7VRB2"/>
<evidence type="ECO:0000313" key="7">
    <source>
        <dbReference type="EMBL" id="QCD36864.1"/>
    </source>
</evidence>
<dbReference type="InterPro" id="IPR009057">
    <property type="entry name" value="Homeodomain-like_sf"/>
</dbReference>
<dbReference type="InterPro" id="IPR015943">
    <property type="entry name" value="WD40/YVTN_repeat-like_dom_sf"/>
</dbReference>
<dbReference type="EMBL" id="CP039393">
    <property type="protein sequence ID" value="QCD36864.1"/>
    <property type="molecule type" value="Genomic_DNA"/>
</dbReference>
<dbReference type="InterPro" id="IPR018060">
    <property type="entry name" value="HTH_AraC"/>
</dbReference>
<dbReference type="KEGG" id="mgod:E7746_13750"/>
<dbReference type="GO" id="GO:0043565">
    <property type="term" value="F:sequence-specific DNA binding"/>
    <property type="evidence" value="ECO:0007669"/>
    <property type="project" value="InterPro"/>
</dbReference>
<feature type="transmembrane region" description="Helical" evidence="5">
    <location>
        <begin position="614"/>
        <end position="639"/>
    </location>
</feature>
<evidence type="ECO:0000259" key="6">
    <source>
        <dbReference type="PROSITE" id="PS01124"/>
    </source>
</evidence>
<dbReference type="Pfam" id="PF07494">
    <property type="entry name" value="Reg_prop"/>
    <property type="match status" value="2"/>
</dbReference>
<accession>A0A4P7VRB2</accession>
<keyword evidence="5" id="KW-0812">Transmembrane</keyword>
<keyword evidence="1" id="KW-0805">Transcription regulation</keyword>
<dbReference type="RefSeq" id="WP_136411176.1">
    <property type="nucleotide sequence ID" value="NZ_CP039393.1"/>
</dbReference>
<dbReference type="SUPFAM" id="SSF63829">
    <property type="entry name" value="Calcium-dependent phosphotriesterase"/>
    <property type="match status" value="2"/>
</dbReference>
<protein>
    <submittedName>
        <fullName evidence="7">Helix-turn-helix domain-containing protein</fullName>
    </submittedName>
</protein>
<keyword evidence="8" id="KW-1185">Reference proteome</keyword>
<dbReference type="PANTHER" id="PTHR43280">
    <property type="entry name" value="ARAC-FAMILY TRANSCRIPTIONAL REGULATOR"/>
    <property type="match status" value="1"/>
</dbReference>